<reference evidence="1 2" key="1">
    <citation type="submission" date="2024-02" db="EMBL/GenBank/DDBJ databases">
        <title>High-quality chromosome-scale genome assembly of Pensacola bahiagrass (Paspalum notatum Flugge var. saurae).</title>
        <authorList>
            <person name="Vega J.M."/>
            <person name="Podio M."/>
            <person name="Orjuela J."/>
            <person name="Siena L.A."/>
            <person name="Pessino S.C."/>
            <person name="Combes M.C."/>
            <person name="Mariac C."/>
            <person name="Albertini E."/>
            <person name="Pupilli F."/>
            <person name="Ortiz J.P.A."/>
            <person name="Leblanc O."/>
        </authorList>
    </citation>
    <scope>NUCLEOTIDE SEQUENCE [LARGE SCALE GENOMIC DNA]</scope>
    <source>
        <strain evidence="1">R1</strain>
        <tissue evidence="1">Leaf</tissue>
    </source>
</reference>
<dbReference type="EMBL" id="CP144745">
    <property type="protein sequence ID" value="WVZ51859.1"/>
    <property type="molecule type" value="Genomic_DNA"/>
</dbReference>
<protein>
    <submittedName>
        <fullName evidence="1">Uncharacterized protein</fullName>
    </submittedName>
</protein>
<organism evidence="1 2">
    <name type="scientific">Paspalum notatum var. saurae</name>
    <dbReference type="NCBI Taxonomy" id="547442"/>
    <lineage>
        <taxon>Eukaryota</taxon>
        <taxon>Viridiplantae</taxon>
        <taxon>Streptophyta</taxon>
        <taxon>Embryophyta</taxon>
        <taxon>Tracheophyta</taxon>
        <taxon>Spermatophyta</taxon>
        <taxon>Magnoliopsida</taxon>
        <taxon>Liliopsida</taxon>
        <taxon>Poales</taxon>
        <taxon>Poaceae</taxon>
        <taxon>PACMAD clade</taxon>
        <taxon>Panicoideae</taxon>
        <taxon>Andropogonodae</taxon>
        <taxon>Paspaleae</taxon>
        <taxon>Paspalinae</taxon>
        <taxon>Paspalum</taxon>
    </lineage>
</organism>
<sequence length="70" mass="8091">MKGFSPLWCQWIQDFVSRRSVVVKVNNDTGWYFKTNKGQHMLAIFITRAKEDDQIHGLIPHLVDGGFSIL</sequence>
<proteinExistence type="predicted"/>
<dbReference type="AlphaFoldDB" id="A0AAQ3PSF2"/>
<accession>A0AAQ3PSF2</accession>
<keyword evidence="2" id="KW-1185">Reference proteome</keyword>
<dbReference type="Proteomes" id="UP001341281">
    <property type="component" value="Chromosome 01"/>
</dbReference>
<evidence type="ECO:0000313" key="1">
    <source>
        <dbReference type="EMBL" id="WVZ51859.1"/>
    </source>
</evidence>
<name>A0AAQ3PSF2_PASNO</name>
<gene>
    <name evidence="1" type="ORF">U9M48_002962</name>
</gene>
<evidence type="ECO:0000313" key="2">
    <source>
        <dbReference type="Proteomes" id="UP001341281"/>
    </source>
</evidence>